<reference evidence="5 6" key="1">
    <citation type="submission" date="2016-12" db="EMBL/GenBank/DDBJ databases">
        <title>The new phylogeny of genus Mycobacterium.</title>
        <authorList>
            <person name="Tortoli E."/>
            <person name="Trovato A."/>
            <person name="Cirillo D.M."/>
        </authorList>
    </citation>
    <scope>NUCLEOTIDE SEQUENCE [LARGE SCALE GENOMIC DNA]</scope>
    <source>
        <strain evidence="5 6">CCUG 66554</strain>
    </source>
</reference>
<evidence type="ECO:0000313" key="5">
    <source>
        <dbReference type="EMBL" id="ORB55257.1"/>
    </source>
</evidence>
<accession>A0A1X0J1S0</accession>
<dbReference type="InterPro" id="IPR006433">
    <property type="entry name" value="Prohead_protease"/>
</dbReference>
<keyword evidence="3" id="KW-0378">Hydrolase</keyword>
<organism evidence="5 6">
    <name type="scientific">Mycobacteroides saopaulense</name>
    <dbReference type="NCBI Taxonomy" id="1578165"/>
    <lineage>
        <taxon>Bacteria</taxon>
        <taxon>Bacillati</taxon>
        <taxon>Actinomycetota</taxon>
        <taxon>Actinomycetes</taxon>
        <taxon>Mycobacteriales</taxon>
        <taxon>Mycobacteriaceae</taxon>
        <taxon>Mycobacteroides</taxon>
    </lineage>
</organism>
<sequence>MKPKVTRADRENRKDVWEHRSIPMFDLRSDSGGGGLRLTGYASTFEPYEMYGGPANGGWIEQIDRGAFNATLREDPDVHLLINHEGMPLARTKSGTLQLGVDRIGLLTDSLLDPLDPDVQRLAPKMRRKDMDEMSFAFRVKNQVWKSTPEFPDDEYAYRCITEVSLHKGDVSVVNFGANPSTSAELKSVDEALAMLAECDPRQLAEARSDQDILRRARAALEKLGGPVRIGGPVGMAADDLRRSAAASDVAAEANRRLAETRQHADPAPKGMSLREALTRQGFASEDGKSLTLDEALAQSSK</sequence>
<evidence type="ECO:0000256" key="1">
    <source>
        <dbReference type="ARBA" id="ARBA00022612"/>
    </source>
</evidence>
<dbReference type="RefSeq" id="WP_054491422.1">
    <property type="nucleotide sequence ID" value="NZ_MVII01000019.1"/>
</dbReference>
<dbReference type="AlphaFoldDB" id="A0A1X0J1S0"/>
<dbReference type="GO" id="GO:0008233">
    <property type="term" value="F:peptidase activity"/>
    <property type="evidence" value="ECO:0007669"/>
    <property type="project" value="UniProtKB-KW"/>
</dbReference>
<dbReference type="EMBL" id="MVII01000019">
    <property type="protein sequence ID" value="ORB55257.1"/>
    <property type="molecule type" value="Genomic_DNA"/>
</dbReference>
<comment type="caution">
    <text evidence="5">The sequence shown here is derived from an EMBL/GenBank/DDBJ whole genome shotgun (WGS) entry which is preliminary data.</text>
</comment>
<evidence type="ECO:0000259" key="4">
    <source>
        <dbReference type="Pfam" id="PF04586"/>
    </source>
</evidence>
<dbReference type="Proteomes" id="UP000192434">
    <property type="component" value="Unassembled WGS sequence"/>
</dbReference>
<gene>
    <name evidence="5" type="ORF">BST43_15430</name>
</gene>
<feature type="domain" description="Prohead serine protease" evidence="4">
    <location>
        <begin position="26"/>
        <end position="189"/>
    </location>
</feature>
<evidence type="ECO:0000256" key="3">
    <source>
        <dbReference type="ARBA" id="ARBA00022801"/>
    </source>
</evidence>
<dbReference type="OrthoDB" id="9804926at2"/>
<dbReference type="NCBIfam" id="TIGR01543">
    <property type="entry name" value="proheadase_HK97"/>
    <property type="match status" value="1"/>
</dbReference>
<evidence type="ECO:0000256" key="2">
    <source>
        <dbReference type="ARBA" id="ARBA00022670"/>
    </source>
</evidence>
<evidence type="ECO:0000313" key="6">
    <source>
        <dbReference type="Proteomes" id="UP000192434"/>
    </source>
</evidence>
<dbReference type="GO" id="GO:0006508">
    <property type="term" value="P:proteolysis"/>
    <property type="evidence" value="ECO:0007669"/>
    <property type="project" value="UniProtKB-KW"/>
</dbReference>
<proteinExistence type="predicted"/>
<dbReference type="Pfam" id="PF04586">
    <property type="entry name" value="Peptidase_S78"/>
    <property type="match status" value="1"/>
</dbReference>
<dbReference type="InterPro" id="IPR054613">
    <property type="entry name" value="Peptidase_S78_dom"/>
</dbReference>
<keyword evidence="2" id="KW-0645">Protease</keyword>
<protein>
    <recommendedName>
        <fullName evidence="4">Prohead serine protease domain-containing protein</fullName>
    </recommendedName>
</protein>
<name>A0A1X0J1S0_9MYCO</name>
<keyword evidence="1" id="KW-1188">Viral release from host cell</keyword>